<comment type="subcellular location">
    <subcellularLocation>
        <location evidence="2">Nucleus</location>
    </subcellularLocation>
</comment>
<proteinExistence type="inferred from homology"/>
<dbReference type="PANTHER" id="PTHR31669:SF217">
    <property type="entry name" value="PROTEIN FAR1-RELATED SEQUENCE"/>
    <property type="match status" value="1"/>
</dbReference>
<keyword evidence="2" id="KW-0862">Zinc</keyword>
<gene>
    <name evidence="5" type="ORF">URODEC1_LOCUS22715</name>
    <name evidence="6" type="ORF">URODEC1_LOCUS40992</name>
</gene>
<dbReference type="GO" id="GO:0005634">
    <property type="term" value="C:nucleus"/>
    <property type="evidence" value="ECO:0007669"/>
    <property type="project" value="UniProtKB-SubCell"/>
</dbReference>
<dbReference type="InterPro" id="IPR018289">
    <property type="entry name" value="MULE_transposase_dom"/>
</dbReference>
<dbReference type="Proteomes" id="UP001497457">
    <property type="component" value="Chromosome 14rd"/>
</dbReference>
<feature type="region of interest" description="Disordered" evidence="3">
    <location>
        <begin position="29"/>
        <end position="68"/>
    </location>
</feature>
<dbReference type="GO" id="GO:0006355">
    <property type="term" value="P:regulation of DNA-templated transcription"/>
    <property type="evidence" value="ECO:0007669"/>
    <property type="project" value="UniProtKB-UniRule"/>
</dbReference>
<dbReference type="EMBL" id="OZ075124">
    <property type="protein sequence ID" value="CAL4924163.1"/>
    <property type="molecule type" value="Genomic_DNA"/>
</dbReference>
<evidence type="ECO:0000256" key="3">
    <source>
        <dbReference type="SAM" id="MobiDB-lite"/>
    </source>
</evidence>
<evidence type="ECO:0000313" key="6">
    <source>
        <dbReference type="EMBL" id="CAL4954734.1"/>
    </source>
</evidence>
<dbReference type="PANTHER" id="PTHR31669">
    <property type="entry name" value="PROTEIN FAR1-RELATED SEQUENCE 10-RELATED"/>
    <property type="match status" value="1"/>
</dbReference>
<evidence type="ECO:0000313" key="5">
    <source>
        <dbReference type="EMBL" id="CAL4924163.1"/>
    </source>
</evidence>
<sequence>MDAGDSALVWASPGVSLVSKRVLASPVSGPLSVAAPQPSPESAGVGDAANGAGGAANGALSRTPEVQMAEPLAASPPWIGDEMRYRRIMTPPVCVEPERMVTPDVAQTYMHNENLDPRLVPNFEMDFDSLEHAYEFYRHYAELAGFNIKRNRKRDKKESEGQEFCCSGEGKHKSKVAVVDRQRDHTSKRGGCKAMVLARTTGVDGRACYTHIVLEHNHKLVPTPSMTRRMRSHKKQDPAVVKLVDTMHAGHVAHVNVMRVLRRFAGGSENLHLTERDIQNRRAAQVREERVDDIPKLQAFFRECKLNNPQFFYEFQVDDKNVVKNVFWSHASQQGDYADYSGVVTFDTTYKTNQYSMPLAMFVGFNSQLQNVVFGQALLRDEKADTFEWLFKQFRACMGGRDPIVIFTDQDPSIEKAVREVFRSTYHRYCRWHVTNKYRLELNQLNAQHPGLSDTLTSVINHPLSPAEFVGAWEAMLDKYSVHESRVLAKLFDERKMWIASYFKEIFCGTMTSTQRSESVNNVVKRGYCDNSTTIHEFAKSFLECLEHTRENETRETYNSQGPSVPYTQYRYDKQLARVYTRAVYHEFKERFLSSTAFFVRPHPNKANYFLVSHTRPPTEFPWLQHEFWVKAIVKRDVPEESVFECECMRMEHTGMFCPHLVCVLTNLQVEHIPSKYIPKRYTREAKVATAFDRHDRMFSGPSGETKASRMLELLPDWCALQQSSVMSSEAVSKCKELLRQALDVVKEIPHDVGPSAPTAAAQNPVQEEQRVSASAPPVSNTKGGRRGSVAREGGDAVPAPHFNRPQTTEHTRRCSTCHRSGHNAATCGREPPPKRPRGRPVGSGRGRGRGGRKGGGGRGYVEEDDIDEEDYEMELDDECGSESEY</sequence>
<dbReference type="EMBL" id="OZ075128">
    <property type="protein sequence ID" value="CAL4954734.1"/>
    <property type="molecule type" value="Genomic_DNA"/>
</dbReference>
<accession>A0ABC8Z5D6</accession>
<name>A0ABC8Z5D6_9POAL</name>
<keyword evidence="1 2" id="KW-0863">Zinc-finger</keyword>
<comment type="function">
    <text evidence="2">Putative transcription activator involved in regulating light control of development.</text>
</comment>
<dbReference type="PROSITE" id="PS50966">
    <property type="entry name" value="ZF_SWIM"/>
    <property type="match status" value="1"/>
</dbReference>
<feature type="domain" description="SWIM-type" evidence="4">
    <location>
        <begin position="632"/>
        <end position="669"/>
    </location>
</feature>
<comment type="similarity">
    <text evidence="2">Belongs to the FHY3/FAR1 family.</text>
</comment>
<keyword evidence="2" id="KW-0479">Metal-binding</keyword>
<feature type="compositionally biased region" description="Acidic residues" evidence="3">
    <location>
        <begin position="863"/>
        <end position="886"/>
    </location>
</feature>
<evidence type="ECO:0000259" key="4">
    <source>
        <dbReference type="PROSITE" id="PS50966"/>
    </source>
</evidence>
<reference evidence="6 7" key="2">
    <citation type="submission" date="2024-10" db="EMBL/GenBank/DDBJ databases">
        <authorList>
            <person name="Ryan C."/>
        </authorList>
    </citation>
    <scope>NUCLEOTIDE SEQUENCE [LARGE SCALE GENOMIC DNA]</scope>
</reference>
<evidence type="ECO:0000313" key="7">
    <source>
        <dbReference type="Proteomes" id="UP001497457"/>
    </source>
</evidence>
<evidence type="ECO:0000256" key="1">
    <source>
        <dbReference type="PROSITE-ProRule" id="PRU00325"/>
    </source>
</evidence>
<keyword evidence="7" id="KW-1185">Reference proteome</keyword>
<feature type="region of interest" description="Disordered" evidence="3">
    <location>
        <begin position="754"/>
        <end position="886"/>
    </location>
</feature>
<dbReference type="AlphaFoldDB" id="A0ABC8Z5D6"/>
<dbReference type="Pfam" id="PF03101">
    <property type="entry name" value="FAR1"/>
    <property type="match status" value="1"/>
</dbReference>
<evidence type="ECO:0000256" key="2">
    <source>
        <dbReference type="RuleBase" id="RU367018"/>
    </source>
</evidence>
<reference evidence="7" key="1">
    <citation type="submission" date="2024-06" db="EMBL/GenBank/DDBJ databases">
        <authorList>
            <person name="Ryan C."/>
        </authorList>
    </citation>
    <scope>NUCLEOTIDE SEQUENCE [LARGE SCALE GENOMIC DNA]</scope>
</reference>
<dbReference type="Proteomes" id="UP001497457">
    <property type="component" value="Chromosome 18b"/>
</dbReference>
<organism evidence="6 7">
    <name type="scientific">Urochloa decumbens</name>
    <dbReference type="NCBI Taxonomy" id="240449"/>
    <lineage>
        <taxon>Eukaryota</taxon>
        <taxon>Viridiplantae</taxon>
        <taxon>Streptophyta</taxon>
        <taxon>Embryophyta</taxon>
        <taxon>Tracheophyta</taxon>
        <taxon>Spermatophyta</taxon>
        <taxon>Magnoliopsida</taxon>
        <taxon>Liliopsida</taxon>
        <taxon>Poales</taxon>
        <taxon>Poaceae</taxon>
        <taxon>PACMAD clade</taxon>
        <taxon>Panicoideae</taxon>
        <taxon>Panicodae</taxon>
        <taxon>Paniceae</taxon>
        <taxon>Melinidinae</taxon>
        <taxon>Urochloa</taxon>
    </lineage>
</organism>
<keyword evidence="2" id="KW-0539">Nucleus</keyword>
<dbReference type="InterPro" id="IPR031052">
    <property type="entry name" value="FHY3/FAR1"/>
</dbReference>
<protein>
    <recommendedName>
        <fullName evidence="2">Protein FAR1-RELATED SEQUENCE</fullName>
    </recommendedName>
</protein>
<dbReference type="GO" id="GO:0008270">
    <property type="term" value="F:zinc ion binding"/>
    <property type="evidence" value="ECO:0007669"/>
    <property type="project" value="UniProtKB-UniRule"/>
</dbReference>
<dbReference type="Pfam" id="PF10551">
    <property type="entry name" value="MULE"/>
    <property type="match status" value="1"/>
</dbReference>
<dbReference type="InterPro" id="IPR004330">
    <property type="entry name" value="FAR1_DNA_bnd_dom"/>
</dbReference>
<dbReference type="InterPro" id="IPR007527">
    <property type="entry name" value="Znf_SWIM"/>
</dbReference>